<dbReference type="InterPro" id="IPR015797">
    <property type="entry name" value="NUDIX_hydrolase-like_dom_sf"/>
</dbReference>
<dbReference type="EMBL" id="RXPE01000001">
    <property type="protein sequence ID" value="RTR30728.1"/>
    <property type="molecule type" value="Genomic_DNA"/>
</dbReference>
<keyword evidence="2" id="KW-0378">Hydrolase</keyword>
<dbReference type="AlphaFoldDB" id="A0A431W5C4"/>
<dbReference type="Gene3D" id="3.90.79.10">
    <property type="entry name" value="Nucleoside Triphosphate Pyrophosphohydrolase"/>
    <property type="match status" value="1"/>
</dbReference>
<evidence type="ECO:0000259" key="3">
    <source>
        <dbReference type="PROSITE" id="PS51462"/>
    </source>
</evidence>
<dbReference type="OrthoDB" id="9810648at2"/>
<reference evidence="4 5" key="1">
    <citation type="submission" date="2018-12" db="EMBL/GenBank/DDBJ databases">
        <title>Deinococcus radiophilus ATCC 27603 genome sequencing and assembly.</title>
        <authorList>
            <person name="Maclea K.S."/>
            <person name="Maynard C.R."/>
        </authorList>
    </citation>
    <scope>NUCLEOTIDE SEQUENCE [LARGE SCALE GENOMIC DNA]</scope>
    <source>
        <strain evidence="4 5">ATCC 27603</strain>
    </source>
</reference>
<dbReference type="InterPro" id="IPR020084">
    <property type="entry name" value="NUDIX_hydrolase_CS"/>
</dbReference>
<organism evidence="4 5">
    <name type="scientific">Deinococcus radiophilus</name>
    <dbReference type="NCBI Taxonomy" id="32062"/>
    <lineage>
        <taxon>Bacteria</taxon>
        <taxon>Thermotogati</taxon>
        <taxon>Deinococcota</taxon>
        <taxon>Deinococci</taxon>
        <taxon>Deinococcales</taxon>
        <taxon>Deinococcaceae</taxon>
        <taxon>Deinococcus</taxon>
    </lineage>
</organism>
<comment type="caution">
    <text evidence="4">The sequence shown here is derived from an EMBL/GenBank/DDBJ whole genome shotgun (WGS) entry which is preliminary data.</text>
</comment>
<evidence type="ECO:0000256" key="1">
    <source>
        <dbReference type="ARBA" id="ARBA00001946"/>
    </source>
</evidence>
<gene>
    <name evidence="4" type="ORF">EJ104_00260</name>
</gene>
<dbReference type="PANTHER" id="PTHR43046">
    <property type="entry name" value="GDP-MANNOSE MANNOSYL HYDROLASE"/>
    <property type="match status" value="1"/>
</dbReference>
<sequence>MYLIVWGILRDDRGRILLGRRSGARMADGLWNLPGGAAERDEDLTAAVSREVAEEVGIRVDPAAWTSLGVSQFDGTGAGGERVCGVSSFFMAQTWEGKPQPLEKTSEVGWFDPVALPPDCFSWLPRALQLHLMEGAKLTQQRGPMDEADGRRLCWTRLG</sequence>
<dbReference type="RefSeq" id="WP_126350756.1">
    <property type="nucleotide sequence ID" value="NZ_CP086380.1"/>
</dbReference>
<name>A0A431W5C4_9DEIO</name>
<proteinExistence type="predicted"/>
<comment type="cofactor">
    <cofactor evidence="1">
        <name>Mg(2+)</name>
        <dbReference type="ChEBI" id="CHEBI:18420"/>
    </cofactor>
</comment>
<dbReference type="Pfam" id="PF00293">
    <property type="entry name" value="NUDIX"/>
    <property type="match status" value="1"/>
</dbReference>
<evidence type="ECO:0000313" key="4">
    <source>
        <dbReference type="EMBL" id="RTR30728.1"/>
    </source>
</evidence>
<feature type="domain" description="Nudix hydrolase" evidence="3">
    <location>
        <begin position="1"/>
        <end position="132"/>
    </location>
</feature>
<dbReference type="PROSITE" id="PS00893">
    <property type="entry name" value="NUDIX_BOX"/>
    <property type="match status" value="1"/>
</dbReference>
<evidence type="ECO:0000313" key="5">
    <source>
        <dbReference type="Proteomes" id="UP000277766"/>
    </source>
</evidence>
<dbReference type="SUPFAM" id="SSF55811">
    <property type="entry name" value="Nudix"/>
    <property type="match status" value="1"/>
</dbReference>
<dbReference type="Proteomes" id="UP000277766">
    <property type="component" value="Unassembled WGS sequence"/>
</dbReference>
<keyword evidence="5" id="KW-1185">Reference proteome</keyword>
<accession>A0A431W5C4</accession>
<dbReference type="PANTHER" id="PTHR43046:SF16">
    <property type="entry name" value="ADP-RIBOSE PYROPHOSPHATASE YJHB-RELATED"/>
    <property type="match status" value="1"/>
</dbReference>
<evidence type="ECO:0000256" key="2">
    <source>
        <dbReference type="ARBA" id="ARBA00022801"/>
    </source>
</evidence>
<dbReference type="InterPro" id="IPR000086">
    <property type="entry name" value="NUDIX_hydrolase_dom"/>
</dbReference>
<dbReference type="GO" id="GO:0016787">
    <property type="term" value="F:hydrolase activity"/>
    <property type="evidence" value="ECO:0007669"/>
    <property type="project" value="UniProtKB-KW"/>
</dbReference>
<dbReference type="PROSITE" id="PS51462">
    <property type="entry name" value="NUDIX"/>
    <property type="match status" value="1"/>
</dbReference>
<protein>
    <submittedName>
        <fullName evidence="4">NUDIX domain-containing protein</fullName>
    </submittedName>
</protein>